<feature type="region of interest" description="Disordered" evidence="1">
    <location>
        <begin position="234"/>
        <end position="275"/>
    </location>
</feature>
<feature type="domain" description="TUG ubiquitin-like" evidence="3">
    <location>
        <begin position="14"/>
        <end position="75"/>
    </location>
</feature>
<evidence type="ECO:0000256" key="1">
    <source>
        <dbReference type="SAM" id="MobiDB-lite"/>
    </source>
</evidence>
<sequence length="460" mass="49896">MASNVTIELEGNPLRKFSLKTTPAMSLKTMVVSACEKFRLADQSAYGLKLGPRGQPLDLSLSVRFANLAPGAKLLLCRVKAAQVGGVVAIALQTEEGGRLMDKFPTSTSLWDILVHFEQKSEGTLNLTSRVGTPPSKKPSIMKALGKKLPDVFMIPVCILMNHEYTSIEALRTTSLEKAGLTSGNGVVRLLYRFSELTLEQALVEISKPIENAADVPAATGVEGVMRCTPVPVPASPPASASAQAPPPVPTAAPASAPISAGAAPLAPAPAGPEAMQIDDEPLVASVPSQPSPEQSVERDLRVFLPPPDDGPSKFDLPDDFFELTSAELKMLIQGQTARKAAIENAPLMTKAMRDREAELKMQKYPKTLVRVRFHDRVTLQATFWSGQKASALYQAVRESLRTPERRFLLYVTPPHRKIDPQLTFWKAGLAPATLVYFKWEDGEIGELVLLRGGERRKCT</sequence>
<organism evidence="4 5">
    <name type="scientific">Blyttiomyces helicus</name>
    <dbReference type="NCBI Taxonomy" id="388810"/>
    <lineage>
        <taxon>Eukaryota</taxon>
        <taxon>Fungi</taxon>
        <taxon>Fungi incertae sedis</taxon>
        <taxon>Chytridiomycota</taxon>
        <taxon>Chytridiomycota incertae sedis</taxon>
        <taxon>Chytridiomycetes</taxon>
        <taxon>Chytridiomycetes incertae sedis</taxon>
        <taxon>Blyttiomyces</taxon>
    </lineage>
</organism>
<dbReference type="Pfam" id="PF00789">
    <property type="entry name" value="UBX"/>
    <property type="match status" value="1"/>
</dbReference>
<accession>A0A4P9WB74</accession>
<feature type="domain" description="UBX" evidence="2">
    <location>
        <begin position="364"/>
        <end position="424"/>
    </location>
</feature>
<dbReference type="GO" id="GO:0006886">
    <property type="term" value="P:intracellular protein transport"/>
    <property type="evidence" value="ECO:0007669"/>
    <property type="project" value="TreeGrafter"/>
</dbReference>
<evidence type="ECO:0000259" key="2">
    <source>
        <dbReference type="Pfam" id="PF00789"/>
    </source>
</evidence>
<name>A0A4P9WB74_9FUNG</name>
<dbReference type="Gene3D" id="3.10.20.90">
    <property type="entry name" value="Phosphatidylinositol 3-kinase Catalytic Subunit, Chain A, domain 1"/>
    <property type="match status" value="2"/>
</dbReference>
<dbReference type="Proteomes" id="UP000269721">
    <property type="component" value="Unassembled WGS sequence"/>
</dbReference>
<dbReference type="OrthoDB" id="440781at2759"/>
<proteinExistence type="predicted"/>
<reference evidence="5" key="1">
    <citation type="journal article" date="2018" name="Nat. Microbiol.">
        <title>Leveraging single-cell genomics to expand the fungal tree of life.</title>
        <authorList>
            <person name="Ahrendt S.R."/>
            <person name="Quandt C.A."/>
            <person name="Ciobanu D."/>
            <person name="Clum A."/>
            <person name="Salamov A."/>
            <person name="Andreopoulos B."/>
            <person name="Cheng J.F."/>
            <person name="Woyke T."/>
            <person name="Pelin A."/>
            <person name="Henrissat B."/>
            <person name="Reynolds N.K."/>
            <person name="Benny G.L."/>
            <person name="Smith M.E."/>
            <person name="James T.Y."/>
            <person name="Grigoriev I.V."/>
        </authorList>
    </citation>
    <scope>NUCLEOTIDE SEQUENCE [LARGE SCALE GENOMIC DNA]</scope>
</reference>
<dbReference type="PANTHER" id="PTHR46467">
    <property type="entry name" value="TETHER CONTAINING UBX DOMAIN FOR GLUT4"/>
    <property type="match status" value="1"/>
</dbReference>
<dbReference type="SUPFAM" id="SSF54236">
    <property type="entry name" value="Ubiquitin-like"/>
    <property type="match status" value="2"/>
</dbReference>
<evidence type="ECO:0008006" key="6">
    <source>
        <dbReference type="Google" id="ProtNLM"/>
    </source>
</evidence>
<dbReference type="GO" id="GO:0012506">
    <property type="term" value="C:vesicle membrane"/>
    <property type="evidence" value="ECO:0007669"/>
    <property type="project" value="TreeGrafter"/>
</dbReference>
<evidence type="ECO:0000313" key="5">
    <source>
        <dbReference type="Proteomes" id="UP000269721"/>
    </source>
</evidence>
<dbReference type="CDD" id="cd16118">
    <property type="entry name" value="UBX2_UBXN9"/>
    <property type="match status" value="1"/>
</dbReference>
<gene>
    <name evidence="4" type="ORF">BDK51DRAFT_18167</name>
</gene>
<dbReference type="Pfam" id="PF11470">
    <property type="entry name" value="TUG-UBL1"/>
    <property type="match status" value="1"/>
</dbReference>
<dbReference type="InterPro" id="IPR059238">
    <property type="entry name" value="UBX1_UBXN9"/>
</dbReference>
<protein>
    <recommendedName>
        <fullName evidence="6">UBX domain-containing protein</fullName>
    </recommendedName>
</protein>
<evidence type="ECO:0000313" key="4">
    <source>
        <dbReference type="EMBL" id="RKO89871.1"/>
    </source>
</evidence>
<dbReference type="AlphaFoldDB" id="A0A4P9WB74"/>
<dbReference type="EMBL" id="KZ995842">
    <property type="protein sequence ID" value="RKO89871.1"/>
    <property type="molecule type" value="Genomic_DNA"/>
</dbReference>
<dbReference type="CDD" id="cd17075">
    <property type="entry name" value="UBX1_UBXN9"/>
    <property type="match status" value="1"/>
</dbReference>
<keyword evidence="5" id="KW-1185">Reference proteome</keyword>
<dbReference type="GO" id="GO:0005737">
    <property type="term" value="C:cytoplasm"/>
    <property type="evidence" value="ECO:0007669"/>
    <property type="project" value="TreeGrafter"/>
</dbReference>
<dbReference type="InterPro" id="IPR029071">
    <property type="entry name" value="Ubiquitin-like_domsf"/>
</dbReference>
<dbReference type="InterPro" id="IPR001012">
    <property type="entry name" value="UBX_dom"/>
</dbReference>
<dbReference type="InterPro" id="IPR021569">
    <property type="entry name" value="TUG-UBL1"/>
</dbReference>
<dbReference type="PANTHER" id="PTHR46467:SF1">
    <property type="entry name" value="TETHER CONTAINING UBX DOMAIN FOR GLUT4"/>
    <property type="match status" value="1"/>
</dbReference>
<feature type="compositionally biased region" description="Low complexity" evidence="1">
    <location>
        <begin position="252"/>
        <end position="266"/>
    </location>
</feature>
<evidence type="ECO:0000259" key="3">
    <source>
        <dbReference type="Pfam" id="PF11470"/>
    </source>
</evidence>
<dbReference type="GO" id="GO:0005634">
    <property type="term" value="C:nucleus"/>
    <property type="evidence" value="ECO:0007669"/>
    <property type="project" value="TreeGrafter"/>
</dbReference>